<evidence type="ECO:0000256" key="1">
    <source>
        <dbReference type="ARBA" id="ARBA00007626"/>
    </source>
</evidence>
<comment type="similarity">
    <text evidence="1">Belongs to the PPR family. P subfamily.</text>
</comment>
<organism evidence="4 5">
    <name type="scientific">Cuscuta campestris</name>
    <dbReference type="NCBI Taxonomy" id="132261"/>
    <lineage>
        <taxon>Eukaryota</taxon>
        <taxon>Viridiplantae</taxon>
        <taxon>Streptophyta</taxon>
        <taxon>Embryophyta</taxon>
        <taxon>Tracheophyta</taxon>
        <taxon>Spermatophyta</taxon>
        <taxon>Magnoliopsida</taxon>
        <taxon>eudicotyledons</taxon>
        <taxon>Gunneridae</taxon>
        <taxon>Pentapetalae</taxon>
        <taxon>asterids</taxon>
        <taxon>lamiids</taxon>
        <taxon>Solanales</taxon>
        <taxon>Convolvulaceae</taxon>
        <taxon>Cuscuteae</taxon>
        <taxon>Cuscuta</taxon>
        <taxon>Cuscuta subgen. Grammica</taxon>
        <taxon>Cuscuta sect. Cleistogrammica</taxon>
    </lineage>
</organism>
<evidence type="ECO:0000313" key="4">
    <source>
        <dbReference type="EMBL" id="VFQ84103.1"/>
    </source>
</evidence>
<dbReference type="PANTHER" id="PTHR47938:SF21">
    <property type="entry name" value="OS02G0827900 PROTEIN"/>
    <property type="match status" value="1"/>
</dbReference>
<gene>
    <name evidence="4" type="ORF">CCAM_LOCUS25879</name>
</gene>
<dbReference type="Gene3D" id="1.25.40.10">
    <property type="entry name" value="Tetratricopeptide repeat domain"/>
    <property type="match status" value="1"/>
</dbReference>
<dbReference type="OrthoDB" id="1911783at2759"/>
<evidence type="ECO:0000256" key="2">
    <source>
        <dbReference type="ARBA" id="ARBA00022737"/>
    </source>
</evidence>
<dbReference type="NCBIfam" id="TIGR00756">
    <property type="entry name" value="PPR"/>
    <property type="match status" value="1"/>
</dbReference>
<dbReference type="Proteomes" id="UP000595140">
    <property type="component" value="Unassembled WGS sequence"/>
</dbReference>
<proteinExistence type="inferred from homology"/>
<keyword evidence="2" id="KW-0677">Repeat</keyword>
<dbReference type="PROSITE" id="PS51375">
    <property type="entry name" value="PPR"/>
    <property type="match status" value="2"/>
</dbReference>
<sequence>MATAKLRQCLTHVHLSAPARTLSSSAALEEAISAAVGSKRYERIPDILAASNQSLQKNNPFSFLSTIPENARIRVVHGILQCFIPLRPRSRPSRAYSLLLSYTLQSSNPLPVSLAILQRTLRSGCVPPPQSRLLLSNAWIKRRKDLLSVADLLLEMKLIGYNPDSGTCNYLISSLCKVDQLKEAVNVLHGMGQAGCVPDSDSYGSLIAELCELRMIDEVAEKVREMVVTAGLNPRQDILVKVLGAMRANKEIWRAVKMVEALEAKGVFLGFECFELVLEGCLECKQFVLAGKVVMDMTKKGFVPYIKVRQKLVEGLAGIGEWELGNAVRKRFAEPKS</sequence>
<dbReference type="AlphaFoldDB" id="A0A484M5Q8"/>
<protein>
    <recommendedName>
        <fullName evidence="6">Pentacotripeptide-repeat region of PRORP domain-containing protein</fullName>
    </recommendedName>
</protein>
<dbReference type="EMBL" id="OOIL02002698">
    <property type="protein sequence ID" value="VFQ84103.1"/>
    <property type="molecule type" value="Genomic_DNA"/>
</dbReference>
<evidence type="ECO:0000256" key="3">
    <source>
        <dbReference type="PROSITE-ProRule" id="PRU00708"/>
    </source>
</evidence>
<feature type="repeat" description="PPR" evidence="3">
    <location>
        <begin position="164"/>
        <end position="198"/>
    </location>
</feature>
<keyword evidence="5" id="KW-1185">Reference proteome</keyword>
<dbReference type="InterPro" id="IPR002885">
    <property type="entry name" value="PPR_rpt"/>
</dbReference>
<dbReference type="Pfam" id="PF13041">
    <property type="entry name" value="PPR_2"/>
    <property type="match status" value="1"/>
</dbReference>
<feature type="repeat" description="PPR" evidence="3">
    <location>
        <begin position="199"/>
        <end position="234"/>
    </location>
</feature>
<dbReference type="PANTHER" id="PTHR47938">
    <property type="entry name" value="RESPIRATORY COMPLEX I CHAPERONE (CIA84), PUTATIVE (AFU_ORTHOLOGUE AFUA_2G06020)-RELATED"/>
    <property type="match status" value="1"/>
</dbReference>
<accession>A0A484M5Q8</accession>
<name>A0A484M5Q8_9ASTE</name>
<evidence type="ECO:0000313" key="5">
    <source>
        <dbReference type="Proteomes" id="UP000595140"/>
    </source>
</evidence>
<dbReference type="GO" id="GO:0003729">
    <property type="term" value="F:mRNA binding"/>
    <property type="evidence" value="ECO:0007669"/>
    <property type="project" value="TreeGrafter"/>
</dbReference>
<evidence type="ECO:0008006" key="6">
    <source>
        <dbReference type="Google" id="ProtNLM"/>
    </source>
</evidence>
<dbReference type="InterPro" id="IPR011990">
    <property type="entry name" value="TPR-like_helical_dom_sf"/>
</dbReference>
<reference evidence="4 5" key="1">
    <citation type="submission" date="2018-04" db="EMBL/GenBank/DDBJ databases">
        <authorList>
            <person name="Vogel A."/>
        </authorList>
    </citation>
    <scope>NUCLEOTIDE SEQUENCE [LARGE SCALE GENOMIC DNA]</scope>
</reference>